<dbReference type="GO" id="GO:0046983">
    <property type="term" value="F:protein dimerization activity"/>
    <property type="evidence" value="ECO:0007669"/>
    <property type="project" value="InterPro"/>
</dbReference>
<protein>
    <submittedName>
        <fullName evidence="1">Aspartyl-phosphate phosphatase Spo0E family protein</fullName>
    </submittedName>
</protein>
<keyword evidence="2" id="KW-1185">Reference proteome</keyword>
<dbReference type="RefSeq" id="WP_135348029.1">
    <property type="nucleotide sequence ID" value="NZ_SRJD01000005.1"/>
</dbReference>
<accession>A0A4Z0GQI4</accession>
<gene>
    <name evidence="1" type="ORF">E4665_06725</name>
</gene>
<dbReference type="Proteomes" id="UP000298347">
    <property type="component" value="Unassembled WGS sequence"/>
</dbReference>
<proteinExistence type="predicted"/>
<dbReference type="SUPFAM" id="SSF140500">
    <property type="entry name" value="BAS1536-like"/>
    <property type="match status" value="1"/>
</dbReference>
<dbReference type="AlphaFoldDB" id="A0A4Z0GQI4"/>
<sequence length="57" mass="6681">MDKQQLSSKIEKVRGQLVQTASHESLSSSKMQQISSRLDRLLNKYERLIKQQEHKVL</sequence>
<evidence type="ECO:0000313" key="2">
    <source>
        <dbReference type="Proteomes" id="UP000298347"/>
    </source>
</evidence>
<evidence type="ECO:0000313" key="1">
    <source>
        <dbReference type="EMBL" id="TGA99009.1"/>
    </source>
</evidence>
<dbReference type="InterPro" id="IPR036638">
    <property type="entry name" value="HLH_DNA-bd_sf"/>
</dbReference>
<dbReference type="InterPro" id="IPR037208">
    <property type="entry name" value="Spo0E-like_sf"/>
</dbReference>
<dbReference type="InterPro" id="IPR018540">
    <property type="entry name" value="Spo0E-like"/>
</dbReference>
<reference evidence="1 2" key="1">
    <citation type="journal article" date="2015" name="Int. J. Syst. Evol. Microbiol.">
        <title>Sporolactobacillus shoreae sp. nov. and Sporolactobacillus spathodeae sp. nov., two spore-forming lactic acid bacteria isolated from tree barks in Thailand.</title>
        <authorList>
            <person name="Thamacharoensuk T."/>
            <person name="Kitahara M."/>
            <person name="Ohkuma M."/>
            <person name="Thongchul N."/>
            <person name="Tanasupawat S."/>
        </authorList>
    </citation>
    <scope>NUCLEOTIDE SEQUENCE [LARGE SCALE GENOMIC DNA]</scope>
    <source>
        <strain evidence="1 2">BK92</strain>
    </source>
</reference>
<comment type="caution">
    <text evidence="1">The sequence shown here is derived from an EMBL/GenBank/DDBJ whole genome shotgun (WGS) entry which is preliminary data.</text>
</comment>
<name>A0A4Z0GQI4_9BACL</name>
<organism evidence="1 2">
    <name type="scientific">Sporolactobacillus shoreae</name>
    <dbReference type="NCBI Taxonomy" id="1465501"/>
    <lineage>
        <taxon>Bacteria</taxon>
        <taxon>Bacillati</taxon>
        <taxon>Bacillota</taxon>
        <taxon>Bacilli</taxon>
        <taxon>Bacillales</taxon>
        <taxon>Sporolactobacillaceae</taxon>
        <taxon>Sporolactobacillus</taxon>
    </lineage>
</organism>
<dbReference type="EMBL" id="SRJD01000005">
    <property type="protein sequence ID" value="TGA99009.1"/>
    <property type="molecule type" value="Genomic_DNA"/>
</dbReference>
<dbReference type="GO" id="GO:0043937">
    <property type="term" value="P:regulation of sporulation"/>
    <property type="evidence" value="ECO:0007669"/>
    <property type="project" value="InterPro"/>
</dbReference>
<dbReference type="Pfam" id="PF09388">
    <property type="entry name" value="SpoOE-like"/>
    <property type="match status" value="1"/>
</dbReference>
<dbReference type="Gene3D" id="4.10.280.10">
    <property type="entry name" value="Helix-loop-helix DNA-binding domain"/>
    <property type="match status" value="1"/>
</dbReference>